<dbReference type="PROSITE" id="PS00518">
    <property type="entry name" value="ZF_RING_1"/>
    <property type="match status" value="1"/>
</dbReference>
<dbReference type="InterPro" id="IPR046349">
    <property type="entry name" value="C1-like_sf"/>
</dbReference>
<comment type="caution">
    <text evidence="8">The sequence shown here is derived from an EMBL/GenBank/DDBJ whole genome shotgun (WGS) entry which is preliminary data.</text>
</comment>
<feature type="coiled-coil region" evidence="5">
    <location>
        <begin position="97"/>
        <end position="131"/>
    </location>
</feature>
<dbReference type="SMART" id="SM00184">
    <property type="entry name" value="RING"/>
    <property type="match status" value="1"/>
</dbReference>
<keyword evidence="5" id="KW-0175">Coiled coil</keyword>
<evidence type="ECO:0000256" key="6">
    <source>
        <dbReference type="SAM" id="MobiDB-lite"/>
    </source>
</evidence>
<dbReference type="GO" id="GO:0008270">
    <property type="term" value="F:zinc ion binding"/>
    <property type="evidence" value="ECO:0007669"/>
    <property type="project" value="UniProtKB-KW"/>
</dbReference>
<evidence type="ECO:0000256" key="3">
    <source>
        <dbReference type="ARBA" id="ARBA00022833"/>
    </source>
</evidence>
<dbReference type="InterPro" id="IPR058800">
    <property type="entry name" value="Znf-KKT2_KKT3"/>
</dbReference>
<keyword evidence="1" id="KW-0479">Metal-binding</keyword>
<sequence length="300" mass="35665">MEESYFEEKDIVNKEYYEGIKYMVNCSICLDIIRDPVQCTKCQHCFCSQCVKKLNSCPFKCGFTSFKSSLLCKQLLSELIIKCECGKEMSFDFIKNHKEVDCEKIDIKERYKKLRKEYEMLRKEVIKDREIKDDYSIISNLHPHTLVCNKHFLLEWNCDKCNKLFNNEAPSYNCTLCNYDLCYQCAEKSIIKGTVLKKMKEYYNKQVLTEYSIWSSSHHHPLEYLHRMVTTWYCDNCKTENDKNTPSFHCTLCDFDLCYDCAEKSNITQNSNNQQNNQQNNNQQNNQQNNQRNAINSWVN</sequence>
<feature type="region of interest" description="Disordered" evidence="6">
    <location>
        <begin position="270"/>
        <end position="300"/>
    </location>
</feature>
<gene>
    <name evidence="8" type="ORF">BCR32DRAFT_285904</name>
</gene>
<evidence type="ECO:0000259" key="7">
    <source>
        <dbReference type="PROSITE" id="PS50089"/>
    </source>
</evidence>
<feature type="non-terminal residue" evidence="8">
    <location>
        <position position="300"/>
    </location>
</feature>
<dbReference type="InterPro" id="IPR001841">
    <property type="entry name" value="Znf_RING"/>
</dbReference>
<dbReference type="Pfam" id="PF26235">
    <property type="entry name" value="zf-KKT2_KKT3"/>
    <property type="match status" value="1"/>
</dbReference>
<keyword evidence="9" id="KW-1185">Reference proteome</keyword>
<accession>A0A1Y1WD16</accession>
<dbReference type="OrthoDB" id="2149863at2759"/>
<evidence type="ECO:0000256" key="5">
    <source>
        <dbReference type="SAM" id="Coils"/>
    </source>
</evidence>
<keyword evidence="3" id="KW-0862">Zinc</keyword>
<reference evidence="8 9" key="2">
    <citation type="submission" date="2016-08" db="EMBL/GenBank/DDBJ databases">
        <title>Pervasive Adenine N6-methylation of Active Genes in Fungi.</title>
        <authorList>
            <consortium name="DOE Joint Genome Institute"/>
            <person name="Mondo S.J."/>
            <person name="Dannebaum R.O."/>
            <person name="Kuo R.C."/>
            <person name="Labutti K."/>
            <person name="Haridas S."/>
            <person name="Kuo A."/>
            <person name="Salamov A."/>
            <person name="Ahrendt S.R."/>
            <person name="Lipzen A."/>
            <person name="Sullivan W."/>
            <person name="Andreopoulos W.B."/>
            <person name="Clum A."/>
            <person name="Lindquist E."/>
            <person name="Daum C."/>
            <person name="Ramamoorthy G.K."/>
            <person name="Gryganskyi A."/>
            <person name="Culley D."/>
            <person name="Magnuson J.K."/>
            <person name="James T.Y."/>
            <person name="O'Malley M.A."/>
            <person name="Stajich J.E."/>
            <person name="Spatafora J.W."/>
            <person name="Visel A."/>
            <person name="Grigoriev I.V."/>
        </authorList>
    </citation>
    <scope>NUCLEOTIDE SEQUENCE [LARGE SCALE GENOMIC DNA]</scope>
    <source>
        <strain evidence="8 9">S4</strain>
    </source>
</reference>
<proteinExistence type="predicted"/>
<dbReference type="EMBL" id="MCFG01000406">
    <property type="protein sequence ID" value="ORX71034.1"/>
    <property type="molecule type" value="Genomic_DNA"/>
</dbReference>
<dbReference type="Gene3D" id="3.30.40.10">
    <property type="entry name" value="Zinc/RING finger domain, C3HC4 (zinc finger)"/>
    <property type="match status" value="1"/>
</dbReference>
<dbReference type="SUPFAM" id="SSF57850">
    <property type="entry name" value="RING/U-box"/>
    <property type="match status" value="1"/>
</dbReference>
<evidence type="ECO:0000313" key="8">
    <source>
        <dbReference type="EMBL" id="ORX71034.1"/>
    </source>
</evidence>
<dbReference type="InterPro" id="IPR017907">
    <property type="entry name" value="Znf_RING_CS"/>
</dbReference>
<evidence type="ECO:0000256" key="2">
    <source>
        <dbReference type="ARBA" id="ARBA00022771"/>
    </source>
</evidence>
<evidence type="ECO:0000256" key="1">
    <source>
        <dbReference type="ARBA" id="ARBA00022723"/>
    </source>
</evidence>
<feature type="domain" description="RING-type" evidence="7">
    <location>
        <begin position="26"/>
        <end position="58"/>
    </location>
</feature>
<evidence type="ECO:0000313" key="9">
    <source>
        <dbReference type="Proteomes" id="UP000193944"/>
    </source>
</evidence>
<dbReference type="InterPro" id="IPR013083">
    <property type="entry name" value="Znf_RING/FYVE/PHD"/>
</dbReference>
<feature type="compositionally biased region" description="Low complexity" evidence="6">
    <location>
        <begin position="270"/>
        <end position="293"/>
    </location>
</feature>
<organism evidence="8 9">
    <name type="scientific">Anaeromyces robustus</name>
    <dbReference type="NCBI Taxonomy" id="1754192"/>
    <lineage>
        <taxon>Eukaryota</taxon>
        <taxon>Fungi</taxon>
        <taxon>Fungi incertae sedis</taxon>
        <taxon>Chytridiomycota</taxon>
        <taxon>Chytridiomycota incertae sedis</taxon>
        <taxon>Neocallimastigomycetes</taxon>
        <taxon>Neocallimastigales</taxon>
        <taxon>Neocallimastigaceae</taxon>
        <taxon>Anaeromyces</taxon>
    </lineage>
</organism>
<dbReference type="Proteomes" id="UP000193944">
    <property type="component" value="Unassembled WGS sequence"/>
</dbReference>
<reference evidence="8 9" key="1">
    <citation type="submission" date="2016-08" db="EMBL/GenBank/DDBJ databases">
        <title>A Parts List for Fungal Cellulosomes Revealed by Comparative Genomics.</title>
        <authorList>
            <consortium name="DOE Joint Genome Institute"/>
            <person name="Haitjema C.H."/>
            <person name="Gilmore S.P."/>
            <person name="Henske J.K."/>
            <person name="Solomon K.V."/>
            <person name="De Groot R."/>
            <person name="Kuo A."/>
            <person name="Mondo S.J."/>
            <person name="Salamov A.A."/>
            <person name="Labutti K."/>
            <person name="Zhao Z."/>
            <person name="Chiniquy J."/>
            <person name="Barry K."/>
            <person name="Brewer H.M."/>
            <person name="Purvine S.O."/>
            <person name="Wright A.T."/>
            <person name="Boxma B."/>
            <person name="Van Alen T."/>
            <person name="Hackstein J.H."/>
            <person name="Baker S.E."/>
            <person name="Grigoriev I.V."/>
            <person name="O'Malley M.A."/>
        </authorList>
    </citation>
    <scope>NUCLEOTIDE SEQUENCE [LARGE SCALE GENOMIC DNA]</scope>
    <source>
        <strain evidence="8 9">S4</strain>
    </source>
</reference>
<dbReference type="PROSITE" id="PS50089">
    <property type="entry name" value="ZF_RING_2"/>
    <property type="match status" value="1"/>
</dbReference>
<evidence type="ECO:0000256" key="4">
    <source>
        <dbReference type="PROSITE-ProRule" id="PRU00175"/>
    </source>
</evidence>
<dbReference type="SUPFAM" id="SSF57889">
    <property type="entry name" value="Cysteine-rich domain"/>
    <property type="match status" value="1"/>
</dbReference>
<name>A0A1Y1WD16_9FUNG</name>
<protein>
    <recommendedName>
        <fullName evidence="7">RING-type domain-containing protein</fullName>
    </recommendedName>
</protein>
<dbReference type="AlphaFoldDB" id="A0A1Y1WD16"/>
<keyword evidence="2 4" id="KW-0863">Zinc-finger</keyword>